<sequence>MRAAVLKQIGDPELDVRSDVATTEVGPDEVRVRVRASGICHSDLSAMSGGLPALAPGIMGHEGAGDVIAAGARVSHIREGDRVVLSFVPPCSRCAVCLNGQPHLCEVHTVNAFVSPRFEVGGEPAFGFAGCGTFAEELVIPSDAAVKVDDDLPYEAAALIGCGVLTGVGAVLNTAEVEPGSTVVVIGCGGVGISVIQGARIAGASRIVAVDPAVTKHEAALRFGATHATTPDGLAEVRQEVTGGRGFDYAFEVVGLAATIRAAYDAARRGGTAVIVGAGGEEQEVEFTAQELFINDKNIVPSFYGSADPRRDTGRMVELWRAGLLDLEGMISRRLALADINDGLAALRSGDNAVVRQVVTFDPR</sequence>
<evidence type="ECO:0000256" key="6">
    <source>
        <dbReference type="ARBA" id="ARBA00023027"/>
    </source>
</evidence>
<evidence type="ECO:0000256" key="2">
    <source>
        <dbReference type="ARBA" id="ARBA00008072"/>
    </source>
</evidence>
<reference evidence="9 10" key="1">
    <citation type="submission" date="2019-03" db="EMBL/GenBank/DDBJ databases">
        <title>Draft genome sequences of novel Actinobacteria.</title>
        <authorList>
            <person name="Sahin N."/>
            <person name="Ay H."/>
            <person name="Saygin H."/>
        </authorList>
    </citation>
    <scope>NUCLEOTIDE SEQUENCE [LARGE SCALE GENOMIC DNA]</scope>
    <source>
        <strain evidence="9 10">16K404</strain>
    </source>
</reference>
<proteinExistence type="inferred from homology"/>
<feature type="domain" description="Enoyl reductase (ER)" evidence="8">
    <location>
        <begin position="7"/>
        <end position="355"/>
    </location>
</feature>
<accession>A0A4R4UUL9</accession>
<dbReference type="Gene3D" id="3.90.180.10">
    <property type="entry name" value="Medium-chain alcohol dehydrogenases, catalytic domain"/>
    <property type="match status" value="1"/>
</dbReference>
<comment type="cofactor">
    <cofactor evidence="1 7">
        <name>Zn(2+)</name>
        <dbReference type="ChEBI" id="CHEBI:29105"/>
    </cofactor>
</comment>
<dbReference type="InterPro" id="IPR011032">
    <property type="entry name" value="GroES-like_sf"/>
</dbReference>
<evidence type="ECO:0000259" key="8">
    <source>
        <dbReference type="SMART" id="SM00829"/>
    </source>
</evidence>
<dbReference type="SUPFAM" id="SSF50129">
    <property type="entry name" value="GroES-like"/>
    <property type="match status" value="1"/>
</dbReference>
<dbReference type="FunFam" id="3.40.50.720:FF:000003">
    <property type="entry name" value="S-(hydroxymethyl)glutathione dehydrogenase"/>
    <property type="match status" value="1"/>
</dbReference>
<dbReference type="PROSITE" id="PS00059">
    <property type="entry name" value="ADH_ZINC"/>
    <property type="match status" value="1"/>
</dbReference>
<dbReference type="InterPro" id="IPR013149">
    <property type="entry name" value="ADH-like_C"/>
</dbReference>
<dbReference type="SUPFAM" id="SSF51735">
    <property type="entry name" value="NAD(P)-binding Rossmann-fold domains"/>
    <property type="match status" value="1"/>
</dbReference>
<evidence type="ECO:0000256" key="3">
    <source>
        <dbReference type="ARBA" id="ARBA00022723"/>
    </source>
</evidence>
<organism evidence="9 10">
    <name type="scientific">Saccharopolyspora aridisoli</name>
    <dbReference type="NCBI Taxonomy" id="2530385"/>
    <lineage>
        <taxon>Bacteria</taxon>
        <taxon>Bacillati</taxon>
        <taxon>Actinomycetota</taxon>
        <taxon>Actinomycetes</taxon>
        <taxon>Pseudonocardiales</taxon>
        <taxon>Pseudonocardiaceae</taxon>
        <taxon>Saccharopolyspora</taxon>
    </lineage>
</organism>
<dbReference type="InterPro" id="IPR020843">
    <property type="entry name" value="ER"/>
</dbReference>
<evidence type="ECO:0000256" key="7">
    <source>
        <dbReference type="RuleBase" id="RU361277"/>
    </source>
</evidence>
<evidence type="ECO:0000313" key="9">
    <source>
        <dbReference type="EMBL" id="TDC90549.1"/>
    </source>
</evidence>
<dbReference type="PANTHER" id="PTHR43880">
    <property type="entry name" value="ALCOHOL DEHYDROGENASE"/>
    <property type="match status" value="1"/>
</dbReference>
<evidence type="ECO:0000256" key="1">
    <source>
        <dbReference type="ARBA" id="ARBA00001947"/>
    </source>
</evidence>
<evidence type="ECO:0000256" key="5">
    <source>
        <dbReference type="ARBA" id="ARBA00023002"/>
    </source>
</evidence>
<evidence type="ECO:0000313" key="10">
    <source>
        <dbReference type="Proteomes" id="UP000294744"/>
    </source>
</evidence>
<dbReference type="EMBL" id="SMKV01000024">
    <property type="protein sequence ID" value="TDC90549.1"/>
    <property type="molecule type" value="Genomic_DNA"/>
</dbReference>
<dbReference type="GO" id="GO:0005829">
    <property type="term" value="C:cytosol"/>
    <property type="evidence" value="ECO:0007669"/>
    <property type="project" value="TreeGrafter"/>
</dbReference>
<dbReference type="Gene3D" id="3.40.50.720">
    <property type="entry name" value="NAD(P)-binding Rossmann-like Domain"/>
    <property type="match status" value="1"/>
</dbReference>
<dbReference type="InterPro" id="IPR036291">
    <property type="entry name" value="NAD(P)-bd_dom_sf"/>
</dbReference>
<protein>
    <submittedName>
        <fullName evidence="9">Zn-dependent alcohol dehydrogenase</fullName>
    </submittedName>
</protein>
<dbReference type="PANTHER" id="PTHR43880:SF12">
    <property type="entry name" value="ALCOHOL DEHYDROGENASE CLASS-3"/>
    <property type="match status" value="1"/>
</dbReference>
<comment type="caution">
    <text evidence="9">The sequence shown here is derived from an EMBL/GenBank/DDBJ whole genome shotgun (WGS) entry which is preliminary data.</text>
</comment>
<dbReference type="InterPro" id="IPR002328">
    <property type="entry name" value="ADH_Zn_CS"/>
</dbReference>
<dbReference type="GO" id="GO:0051903">
    <property type="term" value="F:S-(hydroxymethyl)glutathione dehydrogenase [NAD(P)+] activity"/>
    <property type="evidence" value="ECO:0007669"/>
    <property type="project" value="TreeGrafter"/>
</dbReference>
<evidence type="ECO:0000256" key="4">
    <source>
        <dbReference type="ARBA" id="ARBA00022833"/>
    </source>
</evidence>
<dbReference type="OrthoDB" id="3265141at2"/>
<dbReference type="Pfam" id="PF08240">
    <property type="entry name" value="ADH_N"/>
    <property type="match status" value="1"/>
</dbReference>
<dbReference type="GO" id="GO:0008270">
    <property type="term" value="F:zinc ion binding"/>
    <property type="evidence" value="ECO:0007669"/>
    <property type="project" value="InterPro"/>
</dbReference>
<keyword evidence="6" id="KW-0520">NAD</keyword>
<name>A0A4R4UUL9_9PSEU</name>
<dbReference type="Pfam" id="PF00107">
    <property type="entry name" value="ADH_zinc_N"/>
    <property type="match status" value="1"/>
</dbReference>
<dbReference type="SMART" id="SM00829">
    <property type="entry name" value="PKS_ER"/>
    <property type="match status" value="1"/>
</dbReference>
<keyword evidence="3 7" id="KW-0479">Metal-binding</keyword>
<keyword evidence="5" id="KW-0560">Oxidoreductase</keyword>
<keyword evidence="4 7" id="KW-0862">Zinc</keyword>
<gene>
    <name evidence="9" type="ORF">E1161_18580</name>
</gene>
<dbReference type="AlphaFoldDB" id="A0A4R4UUL9"/>
<dbReference type="Proteomes" id="UP000294744">
    <property type="component" value="Unassembled WGS sequence"/>
</dbReference>
<dbReference type="RefSeq" id="WP_132624993.1">
    <property type="nucleotide sequence ID" value="NZ_SMKV01000024.1"/>
</dbReference>
<comment type="similarity">
    <text evidence="2 7">Belongs to the zinc-containing alcohol dehydrogenase family.</text>
</comment>
<dbReference type="GO" id="GO:0046294">
    <property type="term" value="P:formaldehyde catabolic process"/>
    <property type="evidence" value="ECO:0007669"/>
    <property type="project" value="TreeGrafter"/>
</dbReference>
<keyword evidence="10" id="KW-1185">Reference proteome</keyword>
<dbReference type="InterPro" id="IPR013154">
    <property type="entry name" value="ADH-like_N"/>
</dbReference>